<evidence type="ECO:0008006" key="7">
    <source>
        <dbReference type="Google" id="ProtNLM"/>
    </source>
</evidence>
<sequence length="535" mass="61698">MYFKMSTKEWQDVLESELWDLDYADMNLFSPLLLSYYDLSPAVKRCFPYCAIFPKDTLIDRDDLIQQWISQGFLDLKKDIAEKEMAALKCFESLAMRSFLQDFENDIEWNAVRCKMHDIVHDFAQFLSRNESSITRIENIQQLYGRRTRHLNLLFPSEANESLPILKSKYLRTLVVSNIAAINSSDQFMHVKCLRTLNLSRCFIKELPQNIDELVHLRYLNLSHNLELKELPNTVGNLCNLQTLRLLHCYSLESLPETVGKLSSLGMIKEFRVPNSNNNEACKLGDLWNLDNLLQLYIRGLGDAEEHVEDAKQAPLKNKKGLLNLTLYFSSSSRKIHEDVLEALEPHPNLESLRIAFFEGFTVSPSWLMSLTTLKRLVMLDCSCEVLPPLGRLPSLETLDILALEKVEKVGSEFLGIQVDDNHLFINSPSSPSSNTLFPKLKKLRFERMDALQQWVSIPRGCKSENRHLSYRIMPCLQSLEFVSCIGLEELPDFLPRTPLQNLIIECSWVLEECCQKGTAKEWPKIFLIPNIQIS</sequence>
<organism evidence="5 6">
    <name type="scientific">Ziziphus jujuba var. spinosa</name>
    <dbReference type="NCBI Taxonomy" id="714518"/>
    <lineage>
        <taxon>Eukaryota</taxon>
        <taxon>Viridiplantae</taxon>
        <taxon>Streptophyta</taxon>
        <taxon>Embryophyta</taxon>
        <taxon>Tracheophyta</taxon>
        <taxon>Spermatophyta</taxon>
        <taxon>Magnoliopsida</taxon>
        <taxon>eudicotyledons</taxon>
        <taxon>Gunneridae</taxon>
        <taxon>Pentapetalae</taxon>
        <taxon>rosids</taxon>
        <taxon>fabids</taxon>
        <taxon>Rosales</taxon>
        <taxon>Rhamnaceae</taxon>
        <taxon>Paliureae</taxon>
        <taxon>Ziziphus</taxon>
    </lineage>
</organism>
<dbReference type="PANTHER" id="PTHR23155:SF1205">
    <property type="entry name" value="DISEASE RESISTANCE PROTEIN RPM1"/>
    <property type="match status" value="1"/>
</dbReference>
<evidence type="ECO:0000313" key="6">
    <source>
        <dbReference type="Proteomes" id="UP000813462"/>
    </source>
</evidence>
<dbReference type="Pfam" id="PF23598">
    <property type="entry name" value="LRR_14"/>
    <property type="match status" value="1"/>
</dbReference>
<dbReference type="InterPro" id="IPR058922">
    <property type="entry name" value="WHD_DRP"/>
</dbReference>
<reference evidence="5" key="1">
    <citation type="journal article" date="2021" name="Front. Plant Sci.">
        <title>Chromosome-Scale Genome Assembly for Chinese Sour Jujube and Insights Into Its Genome Evolution and Domestication Signature.</title>
        <authorList>
            <person name="Shen L.-Y."/>
            <person name="Luo H."/>
            <person name="Wang X.-L."/>
            <person name="Wang X.-M."/>
            <person name="Qiu X.-J."/>
            <person name="Liu H."/>
            <person name="Zhou S.-S."/>
            <person name="Jia K.-H."/>
            <person name="Nie S."/>
            <person name="Bao Y.-T."/>
            <person name="Zhang R.-G."/>
            <person name="Yun Q.-Z."/>
            <person name="Chai Y.-H."/>
            <person name="Lu J.-Y."/>
            <person name="Li Y."/>
            <person name="Zhao S.-W."/>
            <person name="Mao J.-F."/>
            <person name="Jia S.-G."/>
            <person name="Mao Y.-M."/>
        </authorList>
    </citation>
    <scope>NUCLEOTIDE SEQUENCE</scope>
    <source>
        <strain evidence="5">AT0</strain>
        <tissue evidence="5">Leaf</tissue>
    </source>
</reference>
<feature type="domain" description="Disease resistance R13L4/SHOC-2-like LRR" evidence="4">
    <location>
        <begin position="154"/>
        <end position="483"/>
    </location>
</feature>
<dbReference type="InterPro" id="IPR032675">
    <property type="entry name" value="LRR_dom_sf"/>
</dbReference>
<dbReference type="EMBL" id="JAEACU010000001">
    <property type="protein sequence ID" value="KAH7547203.1"/>
    <property type="molecule type" value="Genomic_DNA"/>
</dbReference>
<gene>
    <name evidence="5" type="ORF">FEM48_Zijuj01G0284600</name>
</gene>
<dbReference type="InterPro" id="IPR036388">
    <property type="entry name" value="WH-like_DNA-bd_sf"/>
</dbReference>
<dbReference type="FunFam" id="1.10.10.10:FF:000322">
    <property type="entry name" value="Probable disease resistance protein At1g63360"/>
    <property type="match status" value="1"/>
</dbReference>
<name>A0A978W5G9_ZIZJJ</name>
<evidence type="ECO:0000256" key="1">
    <source>
        <dbReference type="ARBA" id="ARBA00022737"/>
    </source>
</evidence>
<dbReference type="GO" id="GO:0098542">
    <property type="term" value="P:defense response to other organism"/>
    <property type="evidence" value="ECO:0007669"/>
    <property type="project" value="TreeGrafter"/>
</dbReference>
<dbReference type="Proteomes" id="UP000813462">
    <property type="component" value="Unassembled WGS sequence"/>
</dbReference>
<dbReference type="InterPro" id="IPR055414">
    <property type="entry name" value="LRR_R13L4/SHOC2-like"/>
</dbReference>
<keyword evidence="1" id="KW-0677">Repeat</keyword>
<evidence type="ECO:0000256" key="2">
    <source>
        <dbReference type="ARBA" id="ARBA00022821"/>
    </source>
</evidence>
<dbReference type="Gene3D" id="1.10.10.10">
    <property type="entry name" value="Winged helix-like DNA-binding domain superfamily/Winged helix DNA-binding domain"/>
    <property type="match status" value="1"/>
</dbReference>
<comment type="caution">
    <text evidence="5">The sequence shown here is derived from an EMBL/GenBank/DDBJ whole genome shotgun (WGS) entry which is preliminary data.</text>
</comment>
<dbReference type="AlphaFoldDB" id="A0A978W5G9"/>
<dbReference type="SUPFAM" id="SSF52058">
    <property type="entry name" value="L domain-like"/>
    <property type="match status" value="1"/>
</dbReference>
<keyword evidence="2" id="KW-0611">Plant defense</keyword>
<evidence type="ECO:0000259" key="4">
    <source>
        <dbReference type="Pfam" id="PF23598"/>
    </source>
</evidence>
<accession>A0A978W5G9</accession>
<dbReference type="InterPro" id="IPR044974">
    <property type="entry name" value="Disease_R_plants"/>
</dbReference>
<dbReference type="Pfam" id="PF23559">
    <property type="entry name" value="WHD_DRP"/>
    <property type="match status" value="1"/>
</dbReference>
<evidence type="ECO:0000259" key="3">
    <source>
        <dbReference type="Pfam" id="PF23559"/>
    </source>
</evidence>
<protein>
    <recommendedName>
        <fullName evidence="7">Disease resistance RPP13-like protein 1</fullName>
    </recommendedName>
</protein>
<proteinExistence type="predicted"/>
<dbReference type="Gene3D" id="3.80.10.10">
    <property type="entry name" value="Ribonuclease Inhibitor"/>
    <property type="match status" value="2"/>
</dbReference>
<evidence type="ECO:0000313" key="5">
    <source>
        <dbReference type="EMBL" id="KAH7547203.1"/>
    </source>
</evidence>
<feature type="domain" description="Disease resistance protein winged helix" evidence="3">
    <location>
        <begin position="52"/>
        <end position="124"/>
    </location>
</feature>
<dbReference type="PANTHER" id="PTHR23155">
    <property type="entry name" value="DISEASE RESISTANCE PROTEIN RP"/>
    <property type="match status" value="1"/>
</dbReference>